<organism evidence="2 3">
    <name type="scientific">Lentinus tigrinus ALCF2SS1-6</name>
    <dbReference type="NCBI Taxonomy" id="1328759"/>
    <lineage>
        <taxon>Eukaryota</taxon>
        <taxon>Fungi</taxon>
        <taxon>Dikarya</taxon>
        <taxon>Basidiomycota</taxon>
        <taxon>Agaricomycotina</taxon>
        <taxon>Agaricomycetes</taxon>
        <taxon>Polyporales</taxon>
        <taxon>Polyporaceae</taxon>
        <taxon>Lentinus</taxon>
    </lineage>
</organism>
<dbReference type="AlphaFoldDB" id="A0A5C2SMR4"/>
<evidence type="ECO:0000313" key="3">
    <source>
        <dbReference type="Proteomes" id="UP000313359"/>
    </source>
</evidence>
<gene>
    <name evidence="2" type="ORF">L227DRAFT_278959</name>
</gene>
<proteinExistence type="predicted"/>
<keyword evidence="3" id="KW-1185">Reference proteome</keyword>
<evidence type="ECO:0000256" key="1">
    <source>
        <dbReference type="SAM" id="MobiDB-lite"/>
    </source>
</evidence>
<reference evidence="2" key="1">
    <citation type="journal article" date="2018" name="Genome Biol. Evol.">
        <title>Genomics and development of Lentinus tigrinus, a white-rot wood-decaying mushroom with dimorphic fruiting bodies.</title>
        <authorList>
            <person name="Wu B."/>
            <person name="Xu Z."/>
            <person name="Knudson A."/>
            <person name="Carlson A."/>
            <person name="Chen N."/>
            <person name="Kovaka S."/>
            <person name="LaButti K."/>
            <person name="Lipzen A."/>
            <person name="Pennachio C."/>
            <person name="Riley R."/>
            <person name="Schakwitz W."/>
            <person name="Umezawa K."/>
            <person name="Ohm R.A."/>
            <person name="Grigoriev I.V."/>
            <person name="Nagy L.G."/>
            <person name="Gibbons J."/>
            <person name="Hibbett D."/>
        </authorList>
    </citation>
    <scope>NUCLEOTIDE SEQUENCE [LARGE SCALE GENOMIC DNA]</scope>
    <source>
        <strain evidence="2">ALCF2SS1-6</strain>
    </source>
</reference>
<dbReference type="EMBL" id="ML122253">
    <property type="protein sequence ID" value="RPD65093.1"/>
    <property type="molecule type" value="Genomic_DNA"/>
</dbReference>
<accession>A0A5C2SMR4</accession>
<dbReference type="PROSITE" id="PS51257">
    <property type="entry name" value="PROKAR_LIPOPROTEIN"/>
    <property type="match status" value="1"/>
</dbReference>
<feature type="region of interest" description="Disordered" evidence="1">
    <location>
        <begin position="89"/>
        <end position="110"/>
    </location>
</feature>
<dbReference type="Proteomes" id="UP000313359">
    <property type="component" value="Unassembled WGS sequence"/>
</dbReference>
<name>A0A5C2SMR4_9APHY</name>
<protein>
    <submittedName>
        <fullName evidence="2">Uncharacterized protein</fullName>
    </submittedName>
</protein>
<evidence type="ECO:0000313" key="2">
    <source>
        <dbReference type="EMBL" id="RPD65093.1"/>
    </source>
</evidence>
<sequence>MSEWARSRAPCAWKRSAVPSRESAINTSILSTSCMDAYGARLNQEPNNPERKALCISQWENRYDYNPRGDPVVDLTARKMSYVLVSRHERRRRHAGQWAVDSRRKRRRMD</sequence>